<dbReference type="AlphaFoldDB" id="A0A699T4M6"/>
<proteinExistence type="predicted"/>
<sequence length="57" mass="6676">ERMAWQIDYCIMKEGMSILRGRNSVLGMNSSEREMKRGTTQPSRELHDKELVWVTCS</sequence>
<evidence type="ECO:0000313" key="1">
    <source>
        <dbReference type="EMBL" id="GFD03896.1"/>
    </source>
</evidence>
<accession>A0A699T4M6</accession>
<organism evidence="1">
    <name type="scientific">Tanacetum cinerariifolium</name>
    <name type="common">Dalmatian daisy</name>
    <name type="synonym">Chrysanthemum cinerariifolium</name>
    <dbReference type="NCBI Taxonomy" id="118510"/>
    <lineage>
        <taxon>Eukaryota</taxon>
        <taxon>Viridiplantae</taxon>
        <taxon>Streptophyta</taxon>
        <taxon>Embryophyta</taxon>
        <taxon>Tracheophyta</taxon>
        <taxon>Spermatophyta</taxon>
        <taxon>Magnoliopsida</taxon>
        <taxon>eudicotyledons</taxon>
        <taxon>Gunneridae</taxon>
        <taxon>Pentapetalae</taxon>
        <taxon>asterids</taxon>
        <taxon>campanulids</taxon>
        <taxon>Asterales</taxon>
        <taxon>Asteraceae</taxon>
        <taxon>Asteroideae</taxon>
        <taxon>Anthemideae</taxon>
        <taxon>Anthemidinae</taxon>
        <taxon>Tanacetum</taxon>
    </lineage>
</organism>
<dbReference type="EMBL" id="BKCJ011208007">
    <property type="protein sequence ID" value="GFD03896.1"/>
    <property type="molecule type" value="Genomic_DNA"/>
</dbReference>
<gene>
    <name evidence="1" type="ORF">Tci_875865</name>
</gene>
<reference evidence="1" key="1">
    <citation type="journal article" date="2019" name="Sci. Rep.">
        <title>Draft genome of Tanacetum cinerariifolium, the natural source of mosquito coil.</title>
        <authorList>
            <person name="Yamashiro T."/>
            <person name="Shiraishi A."/>
            <person name="Satake H."/>
            <person name="Nakayama K."/>
        </authorList>
    </citation>
    <scope>NUCLEOTIDE SEQUENCE</scope>
</reference>
<feature type="non-terminal residue" evidence="1">
    <location>
        <position position="1"/>
    </location>
</feature>
<protein>
    <submittedName>
        <fullName evidence="1">Uncharacterized protein</fullName>
    </submittedName>
</protein>
<comment type="caution">
    <text evidence="1">The sequence shown here is derived from an EMBL/GenBank/DDBJ whole genome shotgun (WGS) entry which is preliminary data.</text>
</comment>
<name>A0A699T4M6_TANCI</name>